<feature type="region of interest" description="Disordered" evidence="1">
    <location>
        <begin position="215"/>
        <end position="236"/>
    </location>
</feature>
<accession>A0A9Q8WGJ3</accession>
<evidence type="ECO:0000256" key="1">
    <source>
        <dbReference type="SAM" id="MobiDB-lite"/>
    </source>
</evidence>
<dbReference type="EMBL" id="CP019476">
    <property type="protein sequence ID" value="UQC82446.1"/>
    <property type="molecule type" value="Genomic_DNA"/>
</dbReference>
<dbReference type="RefSeq" id="XP_049144069.1">
    <property type="nucleotide sequence ID" value="XM_049286926.1"/>
</dbReference>
<evidence type="ECO:0000313" key="3">
    <source>
        <dbReference type="Proteomes" id="UP000830671"/>
    </source>
</evidence>
<keyword evidence="3" id="KW-1185">Reference proteome</keyword>
<proteinExistence type="predicted"/>
<reference evidence="2" key="1">
    <citation type="journal article" date="2021" name="Mol. Plant Microbe Interact.">
        <title>Complete Genome Sequence of the Plant-Pathogenic Fungus Colletotrichum lupini.</title>
        <authorList>
            <person name="Baroncelli R."/>
            <person name="Pensec F."/>
            <person name="Da Lio D."/>
            <person name="Boufleur T."/>
            <person name="Vicente I."/>
            <person name="Sarrocco S."/>
            <person name="Picot A."/>
            <person name="Baraldi E."/>
            <person name="Sukno S."/>
            <person name="Thon M."/>
            <person name="Le Floch G."/>
        </authorList>
    </citation>
    <scope>NUCLEOTIDE SEQUENCE</scope>
    <source>
        <strain evidence="2">IMI 504893</strain>
    </source>
</reference>
<feature type="region of interest" description="Disordered" evidence="1">
    <location>
        <begin position="45"/>
        <end position="85"/>
    </location>
</feature>
<feature type="compositionally biased region" description="Basic residues" evidence="1">
    <location>
        <begin position="52"/>
        <end position="62"/>
    </location>
</feature>
<dbReference type="GeneID" id="73341936"/>
<name>A0A9Q8WGJ3_9PEZI</name>
<sequence>MSGARKCQAAVDNGSGLSILREPGLANDDQAGPCCFNPTKNLVFRPSPPPHRPWRSPRRSHRTSGNLNFGLVADPPSWNSERGSGPCEDGKFLRAKKSTIVMGLVVPPSEQPVFGDGCSATAASRCGISSRDSIHLRTASYSRLRYSGHGDVEIPTVRTAASSTPPEGRIGFFPVPEPIQRLTIPCLRSTTKAHPTSSFVQDVVLKLYRSSSPWNPRTTGVQPADSATRRKGSPAHSAFRKYLGDPSVFKTLVARYSVCNWWYHFD</sequence>
<dbReference type="KEGG" id="clup:CLUP02_07934"/>
<dbReference type="AlphaFoldDB" id="A0A9Q8WGJ3"/>
<protein>
    <submittedName>
        <fullName evidence="2">Uncharacterized protein</fullName>
    </submittedName>
</protein>
<evidence type="ECO:0000313" key="2">
    <source>
        <dbReference type="EMBL" id="UQC82446.1"/>
    </source>
</evidence>
<gene>
    <name evidence="2" type="ORF">CLUP02_07934</name>
</gene>
<organism evidence="2 3">
    <name type="scientific">Colletotrichum lupini</name>
    <dbReference type="NCBI Taxonomy" id="145971"/>
    <lineage>
        <taxon>Eukaryota</taxon>
        <taxon>Fungi</taxon>
        <taxon>Dikarya</taxon>
        <taxon>Ascomycota</taxon>
        <taxon>Pezizomycotina</taxon>
        <taxon>Sordariomycetes</taxon>
        <taxon>Hypocreomycetidae</taxon>
        <taxon>Glomerellales</taxon>
        <taxon>Glomerellaceae</taxon>
        <taxon>Colletotrichum</taxon>
        <taxon>Colletotrichum acutatum species complex</taxon>
    </lineage>
</organism>
<dbReference type="Proteomes" id="UP000830671">
    <property type="component" value="Chromosome 4"/>
</dbReference>